<sequence length="82" mass="8944">MSGGGLSHPNTLWYRSMREQGGKSTAIVPTAATAVEQQHNNEFVAYTKSPDNCYTQNGILRVKPSLLADTKDITKDSLFLDG</sequence>
<accession>A0ABN7P704</accession>
<evidence type="ECO:0000313" key="1">
    <source>
        <dbReference type="EMBL" id="CAG2063626.1"/>
    </source>
</evidence>
<dbReference type="EMBL" id="CAJPIN010027778">
    <property type="protein sequence ID" value="CAG2063626.1"/>
    <property type="molecule type" value="Genomic_DNA"/>
</dbReference>
<evidence type="ECO:0000313" key="2">
    <source>
        <dbReference type="Proteomes" id="UP001153148"/>
    </source>
</evidence>
<gene>
    <name evidence="1" type="ORF">TPAB3V08_LOCUS10573</name>
</gene>
<keyword evidence="2" id="KW-1185">Reference proteome</keyword>
<comment type="caution">
    <text evidence="1">The sequence shown here is derived from an EMBL/GenBank/DDBJ whole genome shotgun (WGS) entry which is preliminary data.</text>
</comment>
<protein>
    <submittedName>
        <fullName evidence="1">Uncharacterized protein</fullName>
    </submittedName>
</protein>
<organism evidence="1 2">
    <name type="scientific">Timema podura</name>
    <name type="common">Walking stick</name>
    <dbReference type="NCBI Taxonomy" id="61482"/>
    <lineage>
        <taxon>Eukaryota</taxon>
        <taxon>Metazoa</taxon>
        <taxon>Ecdysozoa</taxon>
        <taxon>Arthropoda</taxon>
        <taxon>Hexapoda</taxon>
        <taxon>Insecta</taxon>
        <taxon>Pterygota</taxon>
        <taxon>Neoptera</taxon>
        <taxon>Polyneoptera</taxon>
        <taxon>Phasmatodea</taxon>
        <taxon>Timematodea</taxon>
        <taxon>Timematoidea</taxon>
        <taxon>Timematidae</taxon>
        <taxon>Timema</taxon>
    </lineage>
</organism>
<dbReference type="Proteomes" id="UP001153148">
    <property type="component" value="Unassembled WGS sequence"/>
</dbReference>
<reference evidence="1" key="1">
    <citation type="submission" date="2021-03" db="EMBL/GenBank/DDBJ databases">
        <authorList>
            <person name="Tran Van P."/>
        </authorList>
    </citation>
    <scope>NUCLEOTIDE SEQUENCE</scope>
</reference>
<proteinExistence type="predicted"/>
<name>A0ABN7P704_TIMPD</name>